<protein>
    <submittedName>
        <fullName evidence="19">E3 ubiquitin-protein ligase</fullName>
    </submittedName>
</protein>
<dbReference type="EMBL" id="CP097509">
    <property type="protein sequence ID" value="URE21674.1"/>
    <property type="molecule type" value="Genomic_DNA"/>
</dbReference>
<dbReference type="InterPro" id="IPR044744">
    <property type="entry name" value="ZNRF4/RNF13/RNF167_PA"/>
</dbReference>
<keyword evidence="10 17" id="KW-0472">Membrane</keyword>
<sequence length="471" mass="50005">MAVLKYEVVGKFALFAFLLLDLFVGSAGGDVVLIGRNVSLSFPDIEATFAPIVKGSGECGVLYVAEPLDACAPLTNEVAKGLDSPFALIIRGGCTFDVKVRNAQNAGFKAAIVYNNEDRGALISMAGSSIGIHIYAVFVSKASGEMLTQYAGNTDLELWIIPTFENSAWPIMVISFIALLVISAVLATCFFLRRHYGRPEQARAPNIREFHGMSSQLVKAMPSLIFTSVVEDNCTATTCAICLEDYSVGEKLRILPCHHKFHAFCVDFWLTTWRTFCPVCKQDARAGISNLPASECTPLLSSGEATVSSDVGLSSFRSSMAASPAFQIFPVPSGSESNSQPHSLSGACSPAIQIAPMTPHSQSSAYYSARIPNLHRSFGHSPAFSMSRSSLDLRNASPQRSHAYLLSSHSLGIPGSPSINSRLGSSHISCSSNVSSSYLAASSSGQSSLRHCTESGASLSALASAQSLPGC</sequence>
<dbReference type="Gene3D" id="3.30.40.10">
    <property type="entry name" value="Zinc/RING finger domain, C3HC4 (zinc finger)"/>
    <property type="match status" value="1"/>
</dbReference>
<evidence type="ECO:0000256" key="7">
    <source>
        <dbReference type="ARBA" id="ARBA00022833"/>
    </source>
</evidence>
<keyword evidence="20" id="KW-1185">Reference proteome</keyword>
<dbReference type="GO" id="GO:0015031">
    <property type="term" value="P:protein transport"/>
    <property type="evidence" value="ECO:0007669"/>
    <property type="project" value="UniProtKB-KW"/>
</dbReference>
<evidence type="ECO:0000256" key="17">
    <source>
        <dbReference type="SAM" id="Phobius"/>
    </source>
</evidence>
<dbReference type="PANTHER" id="PTHR47168:SF5">
    <property type="entry name" value="RING-TYPE DOMAIN-CONTAINING PROTEIN"/>
    <property type="match status" value="1"/>
</dbReference>
<evidence type="ECO:0000256" key="6">
    <source>
        <dbReference type="ARBA" id="ARBA00022771"/>
    </source>
</evidence>
<gene>
    <name evidence="19" type="ORF">MUK42_10822</name>
</gene>
<keyword evidence="1" id="KW-0813">Transport</keyword>
<dbReference type="CDD" id="cd02123">
    <property type="entry name" value="PA_C_RZF_like"/>
    <property type="match status" value="1"/>
</dbReference>
<dbReference type="InterPro" id="IPR001841">
    <property type="entry name" value="Znf_RING"/>
</dbReference>
<evidence type="ECO:0000256" key="13">
    <source>
        <dbReference type="ARBA" id="ARBA00046288"/>
    </source>
</evidence>
<evidence type="ECO:0000256" key="3">
    <source>
        <dbReference type="ARBA" id="ARBA00022692"/>
    </source>
</evidence>
<evidence type="ECO:0000256" key="5">
    <source>
        <dbReference type="ARBA" id="ARBA00022729"/>
    </source>
</evidence>
<dbReference type="Pfam" id="PF02225">
    <property type="entry name" value="PA"/>
    <property type="match status" value="1"/>
</dbReference>
<feature type="domain" description="RING-type" evidence="18">
    <location>
        <begin position="239"/>
        <end position="281"/>
    </location>
</feature>
<dbReference type="InterPro" id="IPR051653">
    <property type="entry name" value="E3_ligase_sorting_rcpt"/>
</dbReference>
<organism evidence="19 20">
    <name type="scientific">Musa troglodytarum</name>
    <name type="common">fe'i banana</name>
    <dbReference type="NCBI Taxonomy" id="320322"/>
    <lineage>
        <taxon>Eukaryota</taxon>
        <taxon>Viridiplantae</taxon>
        <taxon>Streptophyta</taxon>
        <taxon>Embryophyta</taxon>
        <taxon>Tracheophyta</taxon>
        <taxon>Spermatophyta</taxon>
        <taxon>Magnoliopsida</taxon>
        <taxon>Liliopsida</taxon>
        <taxon>Zingiberales</taxon>
        <taxon>Musaceae</taxon>
        <taxon>Musa</taxon>
    </lineage>
</organism>
<evidence type="ECO:0000259" key="18">
    <source>
        <dbReference type="PROSITE" id="PS50089"/>
    </source>
</evidence>
<keyword evidence="8" id="KW-0653">Protein transport</keyword>
<keyword evidence="2" id="KW-0926">Vacuole</keyword>
<dbReference type="AlphaFoldDB" id="A0A9E7GTM7"/>
<evidence type="ECO:0000256" key="15">
    <source>
        <dbReference type="ARBA" id="ARBA00060484"/>
    </source>
</evidence>
<dbReference type="SMART" id="SM00184">
    <property type="entry name" value="RING"/>
    <property type="match status" value="1"/>
</dbReference>
<keyword evidence="6 16" id="KW-0863">Zinc-finger</keyword>
<feature type="transmembrane region" description="Helical" evidence="17">
    <location>
        <begin position="12"/>
        <end position="33"/>
    </location>
</feature>
<evidence type="ECO:0000256" key="9">
    <source>
        <dbReference type="ARBA" id="ARBA00022989"/>
    </source>
</evidence>
<dbReference type="GO" id="GO:0012505">
    <property type="term" value="C:endomembrane system"/>
    <property type="evidence" value="ECO:0007669"/>
    <property type="project" value="UniProtKB-SubCell"/>
</dbReference>
<evidence type="ECO:0000256" key="12">
    <source>
        <dbReference type="ARBA" id="ARBA00023180"/>
    </source>
</evidence>
<comment type="subcellular location">
    <subcellularLocation>
        <location evidence="13">Endomembrane system</location>
        <topology evidence="13">Single-pass type I membrane protein</topology>
    </subcellularLocation>
    <subcellularLocation>
        <location evidence="14">Prevacuolar compartment membrane</location>
    </subcellularLocation>
    <subcellularLocation>
        <location evidence="15">Protein storage vacuole membrane</location>
    </subcellularLocation>
</comment>
<evidence type="ECO:0000313" key="20">
    <source>
        <dbReference type="Proteomes" id="UP001055439"/>
    </source>
</evidence>
<name>A0A9E7GTM7_9LILI</name>
<evidence type="ECO:0000313" key="19">
    <source>
        <dbReference type="EMBL" id="URE21674.1"/>
    </source>
</evidence>
<evidence type="ECO:0000256" key="11">
    <source>
        <dbReference type="ARBA" id="ARBA00023157"/>
    </source>
</evidence>
<dbReference type="GO" id="GO:0032586">
    <property type="term" value="C:protein storage vacuole membrane"/>
    <property type="evidence" value="ECO:0007669"/>
    <property type="project" value="UniProtKB-SubCell"/>
</dbReference>
<evidence type="ECO:0000256" key="4">
    <source>
        <dbReference type="ARBA" id="ARBA00022723"/>
    </source>
</evidence>
<dbReference type="Proteomes" id="UP001055439">
    <property type="component" value="Chromosome 7"/>
</dbReference>
<keyword evidence="9 17" id="KW-1133">Transmembrane helix</keyword>
<keyword evidence="11" id="KW-1015">Disulfide bond</keyword>
<dbReference type="Gene3D" id="3.50.30.30">
    <property type="match status" value="1"/>
</dbReference>
<keyword evidence="5" id="KW-0732">Signal</keyword>
<evidence type="ECO:0000256" key="2">
    <source>
        <dbReference type="ARBA" id="ARBA00022554"/>
    </source>
</evidence>
<keyword evidence="12" id="KW-0325">Glycoprotein</keyword>
<evidence type="ECO:0000256" key="16">
    <source>
        <dbReference type="PROSITE-ProRule" id="PRU00175"/>
    </source>
</evidence>
<evidence type="ECO:0000256" key="14">
    <source>
        <dbReference type="ARBA" id="ARBA00046293"/>
    </source>
</evidence>
<dbReference type="InterPro" id="IPR003137">
    <property type="entry name" value="PA_domain"/>
</dbReference>
<dbReference type="InterPro" id="IPR046450">
    <property type="entry name" value="PA_dom_sf"/>
</dbReference>
<proteinExistence type="predicted"/>
<dbReference type="Pfam" id="PF13639">
    <property type="entry name" value="zf-RING_2"/>
    <property type="match status" value="1"/>
</dbReference>
<dbReference type="PROSITE" id="PS50089">
    <property type="entry name" value="ZF_RING_2"/>
    <property type="match status" value="1"/>
</dbReference>
<dbReference type="SUPFAM" id="SSF57850">
    <property type="entry name" value="RING/U-box"/>
    <property type="match status" value="1"/>
</dbReference>
<accession>A0A9E7GTM7</accession>
<keyword evidence="3 17" id="KW-0812">Transmembrane</keyword>
<dbReference type="GO" id="GO:0008270">
    <property type="term" value="F:zinc ion binding"/>
    <property type="evidence" value="ECO:0007669"/>
    <property type="project" value="UniProtKB-KW"/>
</dbReference>
<dbReference type="SUPFAM" id="SSF52025">
    <property type="entry name" value="PA domain"/>
    <property type="match status" value="1"/>
</dbReference>
<evidence type="ECO:0000256" key="1">
    <source>
        <dbReference type="ARBA" id="ARBA00022448"/>
    </source>
</evidence>
<dbReference type="PANTHER" id="PTHR47168">
    <property type="entry name" value="RING ZINC FINGER DOMAIN SUPERFAMILY PROTEIN-RELATED"/>
    <property type="match status" value="1"/>
</dbReference>
<reference evidence="19" key="1">
    <citation type="submission" date="2022-05" db="EMBL/GenBank/DDBJ databases">
        <title>The Musa troglodytarum L. genome provides insights into the mechanism of non-climacteric behaviour and enrichment of carotenoids.</title>
        <authorList>
            <person name="Wang J."/>
        </authorList>
    </citation>
    <scope>NUCLEOTIDE SEQUENCE</scope>
    <source>
        <tissue evidence="19">Leaf</tissue>
    </source>
</reference>
<dbReference type="InterPro" id="IPR013083">
    <property type="entry name" value="Znf_RING/FYVE/PHD"/>
</dbReference>
<keyword evidence="7" id="KW-0862">Zinc</keyword>
<keyword evidence="4" id="KW-0479">Metal-binding</keyword>
<evidence type="ECO:0000256" key="8">
    <source>
        <dbReference type="ARBA" id="ARBA00022927"/>
    </source>
</evidence>
<evidence type="ECO:0000256" key="10">
    <source>
        <dbReference type="ARBA" id="ARBA00023136"/>
    </source>
</evidence>
<feature type="transmembrane region" description="Helical" evidence="17">
    <location>
        <begin position="168"/>
        <end position="192"/>
    </location>
</feature>
<dbReference type="OrthoDB" id="8062037at2759"/>
<dbReference type="FunFam" id="3.30.40.10:FF:000276">
    <property type="entry name" value="Receptor homology region transmembrane domain-and RING domain-containing protein 2"/>
    <property type="match status" value="1"/>
</dbReference>
<dbReference type="FunFam" id="3.50.30.30:FF:000020">
    <property type="entry name" value="Receptor homology region transmembrane domain-and RING domain-containing protein 2"/>
    <property type="match status" value="1"/>
</dbReference>